<accession>A0A7I7P674</accession>
<dbReference type="AlphaFoldDB" id="A0A7I7P674"/>
<keyword evidence="2" id="KW-1185">Reference proteome</keyword>
<protein>
    <submittedName>
        <fullName evidence="1">Uncharacterized protein</fullName>
    </submittedName>
</protein>
<organism evidence="1 2">
    <name type="scientific">Mycobacterium seoulense</name>
    <dbReference type="NCBI Taxonomy" id="386911"/>
    <lineage>
        <taxon>Bacteria</taxon>
        <taxon>Bacillati</taxon>
        <taxon>Actinomycetota</taxon>
        <taxon>Actinomycetes</taxon>
        <taxon>Mycobacteriales</taxon>
        <taxon>Mycobacteriaceae</taxon>
        <taxon>Mycobacterium</taxon>
    </lineage>
</organism>
<dbReference type="EMBL" id="AP022582">
    <property type="protein sequence ID" value="BBY03258.1"/>
    <property type="molecule type" value="Genomic_DNA"/>
</dbReference>
<name>A0A7I7P674_9MYCO</name>
<proteinExistence type="predicted"/>
<evidence type="ECO:0000313" key="1">
    <source>
        <dbReference type="EMBL" id="BBY03258.1"/>
    </source>
</evidence>
<evidence type="ECO:0000313" key="2">
    <source>
        <dbReference type="Proteomes" id="UP000466632"/>
    </source>
</evidence>
<dbReference type="Proteomes" id="UP000466632">
    <property type="component" value="Chromosome"/>
</dbReference>
<reference evidence="1 2" key="1">
    <citation type="journal article" date="2019" name="Emerg. Microbes Infect.">
        <title>Comprehensive subspecies identification of 175 nontuberculous mycobacteria species based on 7547 genomic profiles.</title>
        <authorList>
            <person name="Matsumoto Y."/>
            <person name="Kinjo T."/>
            <person name="Motooka D."/>
            <person name="Nabeya D."/>
            <person name="Jung N."/>
            <person name="Uechi K."/>
            <person name="Horii T."/>
            <person name="Iida T."/>
            <person name="Fujita J."/>
            <person name="Nakamura S."/>
        </authorList>
    </citation>
    <scope>NUCLEOTIDE SEQUENCE [LARGE SCALE GENOMIC DNA]</scope>
    <source>
        <strain evidence="1 2">JCM 16018</strain>
    </source>
</reference>
<sequence>MPRTSPYSITLAEAERTELEARARRYTSPYSEVVRARIVLYAAEGLDNDEIAARLDTPR</sequence>
<gene>
    <name evidence="1" type="ORF">MSEO_37570</name>
</gene>
<dbReference type="RefSeq" id="WP_232075085.1">
    <property type="nucleotide sequence ID" value="NZ_AP022582.1"/>
</dbReference>
<dbReference type="KEGG" id="mseo:MSEO_37570"/>